<evidence type="ECO:0000256" key="5">
    <source>
        <dbReference type="ARBA" id="ARBA00022824"/>
    </source>
</evidence>
<dbReference type="CDD" id="cd10241">
    <property type="entry name" value="ASKHA_NBD_HSP70_BiP"/>
    <property type="match status" value="1"/>
</dbReference>
<dbReference type="Gene3D" id="3.30.420.40">
    <property type="match status" value="2"/>
</dbReference>
<evidence type="ECO:0000256" key="7">
    <source>
        <dbReference type="RuleBase" id="RU003322"/>
    </source>
</evidence>
<evidence type="ECO:0000256" key="8">
    <source>
        <dbReference type="SAM" id="Coils"/>
    </source>
</evidence>
<dbReference type="SUPFAM" id="SSF100920">
    <property type="entry name" value="Heat shock protein 70kD (HSP70), peptide-binding domain"/>
    <property type="match status" value="1"/>
</dbReference>
<dbReference type="InterPro" id="IPR018181">
    <property type="entry name" value="Heat_shock_70_CS"/>
</dbReference>
<keyword evidence="4 7" id="KW-0547">Nucleotide-binding</keyword>
<dbReference type="FunFam" id="3.90.640.10:FF:000153">
    <property type="entry name" value="Endoplasmic reticulum chaperone BiP"/>
    <property type="match status" value="1"/>
</dbReference>
<dbReference type="GO" id="GO:0140662">
    <property type="term" value="F:ATP-dependent protein folding chaperone"/>
    <property type="evidence" value="ECO:0007669"/>
    <property type="project" value="InterPro"/>
</dbReference>
<dbReference type="PROSITE" id="PS00297">
    <property type="entry name" value="HSP70_1"/>
    <property type="match status" value="1"/>
</dbReference>
<dbReference type="Pfam" id="PF00012">
    <property type="entry name" value="HSP70"/>
    <property type="match status" value="1"/>
</dbReference>
<sequence>MISHVVPNRKWKVVSFVSVKTHRMKLIGLIALLGMSCVMAKDEESKKETVGTVIGIDLGTTYSCVGVFKNGRVEIIANDQGNRITPSYVAFTEEGDRLIGDAAKNQLTTNPENTVFDVKRLIGRDWDDKSVQADIKHYPFKVTNRNSKPIIQVNVGDSQKSFAPEEISAMVLGKMRDIAEGFLGKKVTNAVVTVPAYFNDAQRQATKDAGVIAGLNVMRIINEPTAAAIAYGLDKREGEKNILVFDLGGGTFDVSLLTIDNGVFEVVSTNGDTHLGGEDFDQRVMEHFIKLYKKKKGKDIRKDNRAVQKLRREVEKAKRALSSAHQARIEIESLFEGEDFSETLTRARFEELNMDLFRSTMKPVQKVMEDADMKKEEIDEIVLVGGSTRIPKIQQLVKDYFNGKEPNRGVNPDEAVAYGAAVQAGVLGGEEDTGDLLLLDVNPLTMGIETVGGVMTKLIPRNTVIPTKKSQVFSTAADNQPTVTIQVLEGERPMTKDNHQLGKFDLTGIPPAPRGVPQIEVTFEIDVNGILKVSAEDKGTGNKNNIVIQNDNNRLSPDDIERMINDAEKFADEDKQVKEKVEAKNDIESFTYNLKNQIGDKEKLGAKLSDDDKKTIETAVDEKIKWLDSNPDATTEELKEQKKALEEIVNPIISKIYQGAGGAPPPGGEGGEEEGSEKDEL</sequence>
<dbReference type="Proteomes" id="UP000507470">
    <property type="component" value="Unassembled WGS sequence"/>
</dbReference>
<keyword evidence="3" id="KW-0732">Signal</keyword>
<dbReference type="InterPro" id="IPR029047">
    <property type="entry name" value="HSP70_peptide-bd_sf"/>
</dbReference>
<dbReference type="Gene3D" id="2.60.34.10">
    <property type="entry name" value="Substrate Binding Domain Of DNAk, Chain A, domain 1"/>
    <property type="match status" value="1"/>
</dbReference>
<gene>
    <name evidence="10" type="ORF">MCOR_36097</name>
</gene>
<name>A0A6J8D037_MYTCO</name>
<dbReference type="FunFam" id="3.30.420.40:FF:000720">
    <property type="entry name" value="Endoplasmic reticulum chaperone BiP"/>
    <property type="match status" value="1"/>
</dbReference>
<evidence type="ECO:0000256" key="2">
    <source>
        <dbReference type="ARBA" id="ARBA00007381"/>
    </source>
</evidence>
<comment type="subcellular location">
    <subcellularLocation>
        <location evidence="1">Endoplasmic reticulum lumen</location>
    </subcellularLocation>
</comment>
<keyword evidence="8" id="KW-0175">Coiled coil</keyword>
<dbReference type="SUPFAM" id="SSF53067">
    <property type="entry name" value="Actin-like ATPase domain"/>
    <property type="match status" value="2"/>
</dbReference>
<evidence type="ECO:0000256" key="4">
    <source>
        <dbReference type="ARBA" id="ARBA00022741"/>
    </source>
</evidence>
<dbReference type="EMBL" id="CACVKT020006488">
    <property type="protein sequence ID" value="CAC5402103.1"/>
    <property type="molecule type" value="Genomic_DNA"/>
</dbReference>
<evidence type="ECO:0000313" key="10">
    <source>
        <dbReference type="EMBL" id="CAC5402103.1"/>
    </source>
</evidence>
<dbReference type="AlphaFoldDB" id="A0A6J8D037"/>
<reference evidence="10 11" key="1">
    <citation type="submission" date="2020-06" db="EMBL/GenBank/DDBJ databases">
        <authorList>
            <person name="Li R."/>
            <person name="Bekaert M."/>
        </authorList>
    </citation>
    <scope>NUCLEOTIDE SEQUENCE [LARGE SCALE GENOMIC DNA]</scope>
    <source>
        <strain evidence="11">wild</strain>
    </source>
</reference>
<proteinExistence type="inferred from homology"/>
<accession>A0A6J8D037</accession>
<dbReference type="FunFam" id="2.60.34.10:FF:000002">
    <property type="entry name" value="Heat shock 70 kDa"/>
    <property type="match status" value="1"/>
</dbReference>
<dbReference type="GO" id="GO:0005788">
    <property type="term" value="C:endoplasmic reticulum lumen"/>
    <property type="evidence" value="ECO:0007669"/>
    <property type="project" value="UniProtKB-SubCell"/>
</dbReference>
<evidence type="ECO:0008006" key="12">
    <source>
        <dbReference type="Google" id="ProtNLM"/>
    </source>
</evidence>
<dbReference type="SUPFAM" id="SSF100934">
    <property type="entry name" value="Heat shock protein 70kD (HSP70), C-terminal subdomain"/>
    <property type="match status" value="1"/>
</dbReference>
<dbReference type="InterPro" id="IPR043129">
    <property type="entry name" value="ATPase_NBD"/>
</dbReference>
<feature type="region of interest" description="Disordered" evidence="9">
    <location>
        <begin position="656"/>
        <end position="681"/>
    </location>
</feature>
<comment type="similarity">
    <text evidence="2 7">Belongs to the heat shock protein 70 family.</text>
</comment>
<dbReference type="NCBIfam" id="NF001413">
    <property type="entry name" value="PRK00290.1"/>
    <property type="match status" value="1"/>
</dbReference>
<evidence type="ECO:0000256" key="9">
    <source>
        <dbReference type="SAM" id="MobiDB-lite"/>
    </source>
</evidence>
<dbReference type="InterPro" id="IPR042050">
    <property type="entry name" value="BIP_NBD"/>
</dbReference>
<dbReference type="PRINTS" id="PR00301">
    <property type="entry name" value="HEATSHOCK70"/>
</dbReference>
<evidence type="ECO:0000256" key="6">
    <source>
        <dbReference type="ARBA" id="ARBA00022840"/>
    </source>
</evidence>
<keyword evidence="5" id="KW-0256">Endoplasmic reticulum</keyword>
<evidence type="ECO:0000256" key="1">
    <source>
        <dbReference type="ARBA" id="ARBA00004319"/>
    </source>
</evidence>
<feature type="compositionally biased region" description="Acidic residues" evidence="9">
    <location>
        <begin position="670"/>
        <end position="681"/>
    </location>
</feature>
<keyword evidence="11" id="KW-1185">Reference proteome</keyword>
<dbReference type="Gene3D" id="1.20.1270.10">
    <property type="match status" value="1"/>
</dbReference>
<evidence type="ECO:0000313" key="11">
    <source>
        <dbReference type="Proteomes" id="UP000507470"/>
    </source>
</evidence>
<dbReference type="InterPro" id="IPR013126">
    <property type="entry name" value="Hsp_70_fam"/>
</dbReference>
<dbReference type="PROSITE" id="PS00329">
    <property type="entry name" value="HSP70_2"/>
    <property type="match status" value="1"/>
</dbReference>
<dbReference type="GO" id="GO:0005524">
    <property type="term" value="F:ATP binding"/>
    <property type="evidence" value="ECO:0007669"/>
    <property type="project" value="UniProtKB-KW"/>
</dbReference>
<dbReference type="PANTHER" id="PTHR19375">
    <property type="entry name" value="HEAT SHOCK PROTEIN 70KDA"/>
    <property type="match status" value="1"/>
</dbReference>
<protein>
    <recommendedName>
        <fullName evidence="12">HSPA5</fullName>
    </recommendedName>
</protein>
<organism evidence="10 11">
    <name type="scientific">Mytilus coruscus</name>
    <name type="common">Sea mussel</name>
    <dbReference type="NCBI Taxonomy" id="42192"/>
    <lineage>
        <taxon>Eukaryota</taxon>
        <taxon>Metazoa</taxon>
        <taxon>Spiralia</taxon>
        <taxon>Lophotrochozoa</taxon>
        <taxon>Mollusca</taxon>
        <taxon>Bivalvia</taxon>
        <taxon>Autobranchia</taxon>
        <taxon>Pteriomorphia</taxon>
        <taxon>Mytilida</taxon>
        <taxon>Mytiloidea</taxon>
        <taxon>Mytilidae</taxon>
        <taxon>Mytilinae</taxon>
        <taxon>Mytilus</taxon>
    </lineage>
</organism>
<feature type="coiled-coil region" evidence="8">
    <location>
        <begin position="300"/>
        <end position="327"/>
    </location>
</feature>
<dbReference type="Gene3D" id="3.90.640.10">
    <property type="entry name" value="Actin, Chain A, domain 4"/>
    <property type="match status" value="1"/>
</dbReference>
<dbReference type="PROSITE" id="PS01036">
    <property type="entry name" value="HSP70_3"/>
    <property type="match status" value="1"/>
</dbReference>
<keyword evidence="6 7" id="KW-0067">ATP-binding</keyword>
<dbReference type="OrthoDB" id="2401965at2759"/>
<dbReference type="InterPro" id="IPR029048">
    <property type="entry name" value="HSP70_C_sf"/>
</dbReference>
<evidence type="ECO:0000256" key="3">
    <source>
        <dbReference type="ARBA" id="ARBA00022729"/>
    </source>
</evidence>
<dbReference type="FunFam" id="1.20.1270.10:FF:000056">
    <property type="entry name" value="Putative Hsp70 family ATPase KAR2"/>
    <property type="match status" value="1"/>
</dbReference>